<dbReference type="AlphaFoldDB" id="A0A7H2PXH8"/>
<evidence type="ECO:0000256" key="2">
    <source>
        <dbReference type="SAM" id="Phobius"/>
    </source>
</evidence>
<dbReference type="Gene3D" id="3.40.50.300">
    <property type="entry name" value="P-loop containing nucleotide triphosphate hydrolases"/>
    <property type="match status" value="1"/>
</dbReference>
<keyword evidence="2" id="KW-1133">Transmembrane helix</keyword>
<feature type="region of interest" description="Disordered" evidence="1">
    <location>
        <begin position="325"/>
        <end position="388"/>
    </location>
</feature>
<gene>
    <name evidence="4" type="ORF">IC795_10015</name>
</gene>
<reference evidence="4 5" key="2">
    <citation type="submission" date="2020-09" db="EMBL/GenBank/DDBJ databases">
        <authorList>
            <person name="Chen F.-J."/>
            <person name="Lee Y.-T."/>
        </authorList>
    </citation>
    <scope>NUCLEOTIDE SEQUENCE [LARGE SCALE GENOMIC DNA]</scope>
    <source>
        <strain evidence="4 5">AS72</strain>
    </source>
</reference>
<dbReference type="Proteomes" id="UP000516745">
    <property type="component" value="Chromosome"/>
</dbReference>
<protein>
    <recommendedName>
        <fullName evidence="3">Zona occludens toxin N-terminal domain-containing protein</fullName>
    </recommendedName>
</protein>
<reference evidence="5" key="1">
    <citation type="submission" date="2020-09" db="EMBL/GenBank/DDBJ databases">
        <title>Clinical and molecular characterization of Acinetobacter seifertii in Taiwan.</title>
        <authorList>
            <person name="Li L.-H."/>
            <person name="Yang Y.-S."/>
            <person name="Sun J.-R."/>
            <person name="Huang T.-W."/>
            <person name="Huang W.-C."/>
            <person name="Wang Y.-C."/>
            <person name="Kuo T.-H."/>
            <person name="Kuo S.-C."/>
            <person name="Chen T.-L."/>
        </authorList>
    </citation>
    <scope>NUCLEOTIDE SEQUENCE [LARGE SCALE GENOMIC DNA]</scope>
    <source>
        <strain evidence="5">AS72</strain>
    </source>
</reference>
<keyword evidence="2" id="KW-0472">Membrane</keyword>
<dbReference type="InterPro" id="IPR027417">
    <property type="entry name" value="P-loop_NTPase"/>
</dbReference>
<accession>A0A7H2PXH8</accession>
<sequence>MSATPGSGKSLLATERLLDLSRDNIANLKHNYFYAKAFFEKIAFLKLEDYLSQLLVTKGQGLERVSEIVFLESDFFDFLKTEYYINVISNPDTDDIVNNYPEFYFERIVLLNLIIDDINSKENTKFQHFKPVRTIYTNIADLKLVQCRPLPSECDWRKTPQGSYFVIDEAQLIPIFSDEAKGIDPIVKDLTIHRHKGYDFLFITQEPSFVHKYIRKLASLHIHLVNIFGWEQSMKMEWSIVQDSPNAIKSIARAENLSRWRFPKHVYNLYKSTTINTRVKRMPKKLVIFAVFAVLFICLAIFLLFNGAAKNPLITAVSGKPVVEQTQGTKKNEPTTQSANQPNSNQQSASEPQAASEVQAQNEGSASSPVANSSVPNQPPYNPADPLAFQPVTTPNVVNTRVFSGCVCTKKACTAYDQQGTKIDGFDRKLCKQIIKDSSSRPFDYFTKHEVVTTQKEDSKDENLERYRPVHYAENYIQRGLERDPNWDK</sequence>
<dbReference type="Pfam" id="PF05707">
    <property type="entry name" value="Zot"/>
    <property type="match status" value="1"/>
</dbReference>
<evidence type="ECO:0000256" key="1">
    <source>
        <dbReference type="SAM" id="MobiDB-lite"/>
    </source>
</evidence>
<evidence type="ECO:0000259" key="3">
    <source>
        <dbReference type="Pfam" id="PF05707"/>
    </source>
</evidence>
<feature type="domain" description="Zona occludens toxin N-terminal" evidence="3">
    <location>
        <begin position="155"/>
        <end position="274"/>
    </location>
</feature>
<name>A0A7H2PXH8_9GAMM</name>
<dbReference type="EMBL" id="CP061565">
    <property type="protein sequence ID" value="QNX07561.1"/>
    <property type="molecule type" value="Genomic_DNA"/>
</dbReference>
<proteinExistence type="predicted"/>
<evidence type="ECO:0000313" key="5">
    <source>
        <dbReference type="Proteomes" id="UP000516745"/>
    </source>
</evidence>
<keyword evidence="2" id="KW-0812">Transmembrane</keyword>
<dbReference type="InterPro" id="IPR008900">
    <property type="entry name" value="Zot_N"/>
</dbReference>
<feature type="transmembrane region" description="Helical" evidence="2">
    <location>
        <begin position="286"/>
        <end position="305"/>
    </location>
</feature>
<feature type="compositionally biased region" description="Low complexity" evidence="1">
    <location>
        <begin position="337"/>
        <end position="376"/>
    </location>
</feature>
<organism evidence="4 5">
    <name type="scientific">Acinetobacter seifertii</name>
    <dbReference type="NCBI Taxonomy" id="1530123"/>
    <lineage>
        <taxon>Bacteria</taxon>
        <taxon>Pseudomonadati</taxon>
        <taxon>Pseudomonadota</taxon>
        <taxon>Gammaproteobacteria</taxon>
        <taxon>Moraxellales</taxon>
        <taxon>Moraxellaceae</taxon>
        <taxon>Acinetobacter</taxon>
        <taxon>Acinetobacter calcoaceticus/baumannii complex</taxon>
    </lineage>
</organism>
<evidence type="ECO:0000313" key="4">
    <source>
        <dbReference type="EMBL" id="QNX07561.1"/>
    </source>
</evidence>